<dbReference type="PROSITE" id="PS50110">
    <property type="entry name" value="RESPONSE_REGULATORY"/>
    <property type="match status" value="1"/>
</dbReference>
<dbReference type="InterPro" id="IPR001789">
    <property type="entry name" value="Sig_transdc_resp-reg_receiver"/>
</dbReference>
<feature type="domain" description="Response regulatory" evidence="5">
    <location>
        <begin position="13"/>
        <end position="129"/>
    </location>
</feature>
<keyword evidence="2 6" id="KW-0238">DNA-binding</keyword>
<dbReference type="PROSITE" id="PS00622">
    <property type="entry name" value="HTH_LUXR_1"/>
    <property type="match status" value="1"/>
</dbReference>
<dbReference type="InterPro" id="IPR051015">
    <property type="entry name" value="EvgA-like"/>
</dbReference>
<dbReference type="Gene3D" id="3.40.50.2300">
    <property type="match status" value="1"/>
</dbReference>
<dbReference type="PRINTS" id="PR00038">
    <property type="entry name" value="HTHLUXR"/>
</dbReference>
<accession>A0A9X0U5D5</accession>
<feature type="domain" description="HTH luxR-type" evidence="4">
    <location>
        <begin position="145"/>
        <end position="210"/>
    </location>
</feature>
<keyword evidence="7" id="KW-1185">Reference proteome</keyword>
<gene>
    <name evidence="6" type="ORF">HDF14_004019</name>
</gene>
<dbReference type="Pfam" id="PF00072">
    <property type="entry name" value="Response_reg"/>
    <property type="match status" value="1"/>
</dbReference>
<dbReference type="SMART" id="SM00448">
    <property type="entry name" value="REC"/>
    <property type="match status" value="1"/>
</dbReference>
<protein>
    <submittedName>
        <fullName evidence="6">DNA-binding NarL/FixJ family response regulator</fullName>
    </submittedName>
</protein>
<dbReference type="InterPro" id="IPR058245">
    <property type="entry name" value="NreC/VraR/RcsB-like_REC"/>
</dbReference>
<dbReference type="RefSeq" id="WP_260698400.1">
    <property type="nucleotide sequence ID" value="NZ_JACHEB010000010.1"/>
</dbReference>
<comment type="caution">
    <text evidence="3">Lacks conserved residue(s) required for the propagation of feature annotation.</text>
</comment>
<dbReference type="InterPro" id="IPR016032">
    <property type="entry name" value="Sig_transdc_resp-reg_C-effctor"/>
</dbReference>
<evidence type="ECO:0000259" key="4">
    <source>
        <dbReference type="PROSITE" id="PS50043"/>
    </source>
</evidence>
<dbReference type="InterPro" id="IPR011006">
    <property type="entry name" value="CheY-like_superfamily"/>
</dbReference>
<dbReference type="EMBL" id="JACHEB010000010">
    <property type="protein sequence ID" value="MBB5330384.1"/>
    <property type="molecule type" value="Genomic_DNA"/>
</dbReference>
<evidence type="ECO:0000256" key="3">
    <source>
        <dbReference type="PROSITE-ProRule" id="PRU00169"/>
    </source>
</evidence>
<dbReference type="CDD" id="cd06170">
    <property type="entry name" value="LuxR_C_like"/>
    <property type="match status" value="1"/>
</dbReference>
<evidence type="ECO:0000259" key="5">
    <source>
        <dbReference type="PROSITE" id="PS50110"/>
    </source>
</evidence>
<sequence length="214" mass="23941">MMQQLDDRKKPIRVMTVEDHPIFRSGLETLISSQPDMELVAQAETADGALSEYRRLKPDVVLMNQRLPGTNGTETLLAIRKLSRDSRIIIVTTSRGDIEIQRALRAGAAGYVLKNTSKDELIKSIRTVSKGKKYIPPEVAGMVAEHWGKEELTLRETEVLSLIRDGTKNKEIGSQLGISETTVNFHIKNIADKLQARDRTHAVTLAVRRGLLEM</sequence>
<dbReference type="SUPFAM" id="SSF52172">
    <property type="entry name" value="CheY-like"/>
    <property type="match status" value="1"/>
</dbReference>
<evidence type="ECO:0000313" key="7">
    <source>
        <dbReference type="Proteomes" id="UP000535182"/>
    </source>
</evidence>
<dbReference type="GO" id="GO:0000160">
    <property type="term" value="P:phosphorelay signal transduction system"/>
    <property type="evidence" value="ECO:0007669"/>
    <property type="project" value="InterPro"/>
</dbReference>
<dbReference type="CDD" id="cd17535">
    <property type="entry name" value="REC_NarL-like"/>
    <property type="match status" value="1"/>
</dbReference>
<proteinExistence type="predicted"/>
<keyword evidence="1" id="KW-0597">Phosphoprotein</keyword>
<dbReference type="InterPro" id="IPR000792">
    <property type="entry name" value="Tscrpt_reg_LuxR_C"/>
</dbReference>
<dbReference type="Pfam" id="PF00196">
    <property type="entry name" value="GerE"/>
    <property type="match status" value="1"/>
</dbReference>
<evidence type="ECO:0000256" key="2">
    <source>
        <dbReference type="ARBA" id="ARBA00023125"/>
    </source>
</evidence>
<dbReference type="PANTHER" id="PTHR45566">
    <property type="entry name" value="HTH-TYPE TRANSCRIPTIONAL REGULATOR YHJB-RELATED"/>
    <property type="match status" value="1"/>
</dbReference>
<dbReference type="Proteomes" id="UP000535182">
    <property type="component" value="Unassembled WGS sequence"/>
</dbReference>
<dbReference type="GO" id="GO:0003677">
    <property type="term" value="F:DNA binding"/>
    <property type="evidence" value="ECO:0007669"/>
    <property type="project" value="UniProtKB-KW"/>
</dbReference>
<reference evidence="6 7" key="1">
    <citation type="submission" date="2020-08" db="EMBL/GenBank/DDBJ databases">
        <title>Genomic Encyclopedia of Type Strains, Phase IV (KMG-V): Genome sequencing to study the core and pangenomes of soil and plant-associated prokaryotes.</title>
        <authorList>
            <person name="Whitman W."/>
        </authorList>
    </citation>
    <scope>NUCLEOTIDE SEQUENCE [LARGE SCALE GENOMIC DNA]</scope>
    <source>
        <strain evidence="6 7">X5P2</strain>
    </source>
</reference>
<evidence type="ECO:0000313" key="6">
    <source>
        <dbReference type="EMBL" id="MBB5330384.1"/>
    </source>
</evidence>
<dbReference type="SMART" id="SM00421">
    <property type="entry name" value="HTH_LUXR"/>
    <property type="match status" value="1"/>
</dbReference>
<dbReference type="AlphaFoldDB" id="A0A9X0U5D5"/>
<organism evidence="6 7">
    <name type="scientific">Tunturiibacter gelidiferens</name>
    <dbReference type="NCBI Taxonomy" id="3069689"/>
    <lineage>
        <taxon>Bacteria</taxon>
        <taxon>Pseudomonadati</taxon>
        <taxon>Acidobacteriota</taxon>
        <taxon>Terriglobia</taxon>
        <taxon>Terriglobales</taxon>
        <taxon>Acidobacteriaceae</taxon>
        <taxon>Tunturiibacter</taxon>
    </lineage>
</organism>
<dbReference type="PROSITE" id="PS50043">
    <property type="entry name" value="HTH_LUXR_2"/>
    <property type="match status" value="1"/>
</dbReference>
<dbReference type="GO" id="GO:0006355">
    <property type="term" value="P:regulation of DNA-templated transcription"/>
    <property type="evidence" value="ECO:0007669"/>
    <property type="project" value="InterPro"/>
</dbReference>
<evidence type="ECO:0000256" key="1">
    <source>
        <dbReference type="ARBA" id="ARBA00022553"/>
    </source>
</evidence>
<comment type="caution">
    <text evidence="6">The sequence shown here is derived from an EMBL/GenBank/DDBJ whole genome shotgun (WGS) entry which is preliminary data.</text>
</comment>
<dbReference type="PANTHER" id="PTHR45566:SF2">
    <property type="entry name" value="NARL SUBFAMILY"/>
    <property type="match status" value="1"/>
</dbReference>
<dbReference type="SUPFAM" id="SSF46894">
    <property type="entry name" value="C-terminal effector domain of the bipartite response regulators"/>
    <property type="match status" value="1"/>
</dbReference>
<name>A0A9X0U5D5_9BACT</name>